<dbReference type="AlphaFoldDB" id="G2RHU8"/>
<dbReference type="GeneID" id="11522239"/>
<dbReference type="KEGG" id="ttt:THITE_2123734"/>
<protein>
    <submittedName>
        <fullName evidence="1">Uncharacterized protein</fullName>
    </submittedName>
</protein>
<dbReference type="HOGENOM" id="CLU_139293_0_0_1"/>
<dbReference type="Proteomes" id="UP000008181">
    <property type="component" value="Chromosome 6"/>
</dbReference>
<evidence type="ECO:0000313" key="2">
    <source>
        <dbReference type="Proteomes" id="UP000008181"/>
    </source>
</evidence>
<dbReference type="EMBL" id="CP003014">
    <property type="protein sequence ID" value="AEO71410.1"/>
    <property type="molecule type" value="Genomic_DNA"/>
</dbReference>
<dbReference type="OrthoDB" id="4392610at2759"/>
<name>G2RHU8_THETT</name>
<dbReference type="STRING" id="578455.G2RHU8"/>
<proteinExistence type="predicted"/>
<keyword evidence="2" id="KW-1185">Reference proteome</keyword>
<accession>G2RHU8</accession>
<organism evidence="1 2">
    <name type="scientific">Thermothielavioides terrestris (strain ATCC 38088 / NRRL 8126)</name>
    <name type="common">Thielavia terrestris</name>
    <dbReference type="NCBI Taxonomy" id="578455"/>
    <lineage>
        <taxon>Eukaryota</taxon>
        <taxon>Fungi</taxon>
        <taxon>Dikarya</taxon>
        <taxon>Ascomycota</taxon>
        <taxon>Pezizomycotina</taxon>
        <taxon>Sordariomycetes</taxon>
        <taxon>Sordariomycetidae</taxon>
        <taxon>Sordariales</taxon>
        <taxon>Chaetomiaceae</taxon>
        <taxon>Thermothielavioides</taxon>
        <taxon>Thermothielavioides terrestris</taxon>
    </lineage>
</organism>
<reference evidence="1 2" key="1">
    <citation type="journal article" date="2011" name="Nat. Biotechnol.">
        <title>Comparative genomic analysis of the thermophilic biomass-degrading fungi Myceliophthora thermophila and Thielavia terrestris.</title>
        <authorList>
            <person name="Berka R.M."/>
            <person name="Grigoriev I.V."/>
            <person name="Otillar R."/>
            <person name="Salamov A."/>
            <person name="Grimwood J."/>
            <person name="Reid I."/>
            <person name="Ishmael N."/>
            <person name="John T."/>
            <person name="Darmond C."/>
            <person name="Moisan M.-C."/>
            <person name="Henrissat B."/>
            <person name="Coutinho P.M."/>
            <person name="Lombard V."/>
            <person name="Natvig D.O."/>
            <person name="Lindquist E."/>
            <person name="Schmutz J."/>
            <person name="Lucas S."/>
            <person name="Harris P."/>
            <person name="Powlowski J."/>
            <person name="Bellemare A."/>
            <person name="Taylor D."/>
            <person name="Butler G."/>
            <person name="de Vries R.P."/>
            <person name="Allijn I.E."/>
            <person name="van den Brink J."/>
            <person name="Ushinsky S."/>
            <person name="Storms R."/>
            <person name="Powell A.J."/>
            <person name="Paulsen I.T."/>
            <person name="Elbourne L.D.H."/>
            <person name="Baker S.E."/>
            <person name="Magnuson J."/>
            <person name="LaBoissiere S."/>
            <person name="Clutterbuck A.J."/>
            <person name="Martinez D."/>
            <person name="Wogulis M."/>
            <person name="de Leon A.L."/>
            <person name="Rey M.W."/>
            <person name="Tsang A."/>
        </authorList>
    </citation>
    <scope>NUCLEOTIDE SEQUENCE [LARGE SCALE GENOMIC DNA]</scope>
    <source>
        <strain evidence="2">ATCC 38088 / NRRL 8126</strain>
    </source>
</reference>
<gene>
    <name evidence="1" type="ORF">THITE_2123734</name>
</gene>
<dbReference type="eggNOG" id="ENOG502SDNM">
    <property type="taxonomic scope" value="Eukaryota"/>
</dbReference>
<dbReference type="RefSeq" id="XP_003657746.1">
    <property type="nucleotide sequence ID" value="XM_003657698.1"/>
</dbReference>
<evidence type="ECO:0000313" key="1">
    <source>
        <dbReference type="EMBL" id="AEO71410.1"/>
    </source>
</evidence>
<sequence>MSNLEIIHAYRKLLRAALRAVQFSQPSRSTVTAALREGFRDTRAAGGAGFDAERVRRTVWFLNAAAQRRGLEHRILKNLCRVRWERAREASKTPWRVTVREEQLRKEGKRKARDPDVISGTQYQHYDLTIAMLNDTMGLCLR</sequence>